<name>A0A1L8CUB1_9THEO</name>
<dbReference type="OrthoDB" id="9785566at2"/>
<proteinExistence type="predicted"/>
<reference evidence="7" key="1">
    <citation type="submission" date="2016-12" db="EMBL/GenBank/DDBJ databases">
        <title>Draft Genome Sequences od Carboxydothermus pertinax and islandicus, Hydrogenogenic Carboxydotrophic Bacteria.</title>
        <authorList>
            <person name="Fukuyama Y."/>
            <person name="Ohmae K."/>
            <person name="Yoneda Y."/>
            <person name="Yoshida T."/>
            <person name="Sako Y."/>
        </authorList>
    </citation>
    <scope>NUCLEOTIDE SEQUENCE [LARGE SCALE GENOMIC DNA]</scope>
    <source>
        <strain evidence="7">Ug1</strain>
    </source>
</reference>
<keyword evidence="4" id="KW-0411">Iron-sulfur</keyword>
<evidence type="ECO:0000256" key="1">
    <source>
        <dbReference type="ARBA" id="ARBA00022723"/>
    </source>
</evidence>
<comment type="caution">
    <text evidence="6">The sequence shown here is derived from an EMBL/GenBank/DDBJ whole genome shotgun (WGS) entry which is preliminary data.</text>
</comment>
<dbReference type="Pfam" id="PF02662">
    <property type="entry name" value="FlpD"/>
    <property type="match status" value="1"/>
</dbReference>
<evidence type="ECO:0000256" key="4">
    <source>
        <dbReference type="ARBA" id="ARBA00023014"/>
    </source>
</evidence>
<organism evidence="6 7">
    <name type="scientific">Carboxydothermus pertinax</name>
    <dbReference type="NCBI Taxonomy" id="870242"/>
    <lineage>
        <taxon>Bacteria</taxon>
        <taxon>Bacillati</taxon>
        <taxon>Bacillota</taxon>
        <taxon>Clostridia</taxon>
        <taxon>Thermoanaerobacterales</taxon>
        <taxon>Thermoanaerobacteraceae</taxon>
        <taxon>Carboxydothermus</taxon>
    </lineage>
</organism>
<dbReference type="EMBL" id="BDJK01000014">
    <property type="protein sequence ID" value="GAV22492.1"/>
    <property type="molecule type" value="Genomic_DNA"/>
</dbReference>
<evidence type="ECO:0000256" key="3">
    <source>
        <dbReference type="ARBA" id="ARBA00023004"/>
    </source>
</evidence>
<sequence>MAGKVLIYHCSYCSYLTLDLLGQYKVSLQENVVITDLPCTGTLSVNMLLEAIEKGFEKVVVIGGTSNDCRFLKGSLRAQKRVLEAQKILEEIGYEPTRLSFYELKPGDLESLKTILIKL</sequence>
<evidence type="ECO:0000256" key="2">
    <source>
        <dbReference type="ARBA" id="ARBA00023002"/>
    </source>
</evidence>
<keyword evidence="3" id="KW-0408">Iron</keyword>
<keyword evidence="2" id="KW-0560">Oxidoreductase</keyword>
<keyword evidence="1" id="KW-0479">Metal-binding</keyword>
<dbReference type="AlphaFoldDB" id="A0A1L8CUB1"/>
<protein>
    <submittedName>
        <fullName evidence="6">Hydrogenase, methyl-viologen-reducing type subunit delta</fullName>
    </submittedName>
</protein>
<gene>
    <name evidence="6" type="ORF">cpu_10020</name>
</gene>
<dbReference type="Proteomes" id="UP000187485">
    <property type="component" value="Unassembled WGS sequence"/>
</dbReference>
<dbReference type="GO" id="GO:0046872">
    <property type="term" value="F:metal ion binding"/>
    <property type="evidence" value="ECO:0007669"/>
    <property type="project" value="UniProtKB-KW"/>
</dbReference>
<feature type="domain" description="F420-non-reducing hydrogenase iron-sulfur subunit D" evidence="5">
    <location>
        <begin position="5"/>
        <end position="116"/>
    </location>
</feature>
<dbReference type="STRING" id="870242.cpu_10020"/>
<accession>A0A1L8CUB1</accession>
<evidence type="ECO:0000259" key="5">
    <source>
        <dbReference type="Pfam" id="PF02662"/>
    </source>
</evidence>
<dbReference type="InterPro" id="IPR003813">
    <property type="entry name" value="MvhD/FlpD"/>
</dbReference>
<dbReference type="RefSeq" id="WP_075858974.1">
    <property type="nucleotide sequence ID" value="NZ_BDJK01000014.1"/>
</dbReference>
<evidence type="ECO:0000313" key="6">
    <source>
        <dbReference type="EMBL" id="GAV22492.1"/>
    </source>
</evidence>
<keyword evidence="7" id="KW-1185">Reference proteome</keyword>
<dbReference type="GO" id="GO:0051536">
    <property type="term" value="F:iron-sulfur cluster binding"/>
    <property type="evidence" value="ECO:0007669"/>
    <property type="project" value="UniProtKB-KW"/>
</dbReference>
<dbReference type="GO" id="GO:0016491">
    <property type="term" value="F:oxidoreductase activity"/>
    <property type="evidence" value="ECO:0007669"/>
    <property type="project" value="UniProtKB-KW"/>
</dbReference>
<evidence type="ECO:0000313" key="7">
    <source>
        <dbReference type="Proteomes" id="UP000187485"/>
    </source>
</evidence>